<dbReference type="InterPro" id="IPR001173">
    <property type="entry name" value="Glyco_trans_2-like"/>
</dbReference>
<dbReference type="PANTHER" id="PTHR43398">
    <property type="entry name" value="DOLICHOL-PHOSPHATE MANNOSYLTRANSFERASE SUBUNIT 1"/>
    <property type="match status" value="1"/>
</dbReference>
<dbReference type="Pfam" id="PF00535">
    <property type="entry name" value="Glycos_transf_2"/>
    <property type="match status" value="1"/>
</dbReference>
<evidence type="ECO:0000256" key="2">
    <source>
        <dbReference type="ARBA" id="ARBA00022676"/>
    </source>
</evidence>
<dbReference type="EMBL" id="JAHCTB010000001">
    <property type="protein sequence ID" value="MBT0606862.1"/>
    <property type="molecule type" value="Genomic_DNA"/>
</dbReference>
<dbReference type="SUPFAM" id="SSF53448">
    <property type="entry name" value="Nucleotide-diphospho-sugar transferases"/>
    <property type="match status" value="1"/>
</dbReference>
<feature type="domain" description="Glycosyltransferase 2-like" evidence="4">
    <location>
        <begin position="6"/>
        <end position="173"/>
    </location>
</feature>
<evidence type="ECO:0000313" key="5">
    <source>
        <dbReference type="EMBL" id="MBT0606862.1"/>
    </source>
</evidence>
<evidence type="ECO:0000256" key="1">
    <source>
        <dbReference type="ARBA" id="ARBA00006739"/>
    </source>
</evidence>
<sequence length="249" mass="28853">MPNAVVVIPTYNEADNIKRLLRTVFSLQRDFEVLVVDDNSPDGTGQIVEELMLTYPDRLHLLKRKKKTGLGTAYIAGFKWALHRGYKFIFEMDADFSHNPNDLIRLYNACYKDGFDMAIGSRYVRGVNVVNWPMDRVLMSWGASKYVRFITGMDIYDTTAGFVCYKREVLEKINLDNIRFVGYAFQIEMKFKAFLKKFKIKEIPVIFTDRTKGESKMSSGIISEAIFGVIKMKFKSVFGRRKFEKTSFN</sequence>
<gene>
    <name evidence="5" type="ORF">KIV10_01590</name>
</gene>
<protein>
    <submittedName>
        <fullName evidence="5">Polyprenol monophosphomannose synthase</fullName>
    </submittedName>
</protein>
<dbReference type="InterPro" id="IPR029044">
    <property type="entry name" value="Nucleotide-diphossugar_trans"/>
</dbReference>
<evidence type="ECO:0000259" key="4">
    <source>
        <dbReference type="Pfam" id="PF00535"/>
    </source>
</evidence>
<dbReference type="Proteomes" id="UP001297092">
    <property type="component" value="Unassembled WGS sequence"/>
</dbReference>
<comment type="similarity">
    <text evidence="1">Belongs to the glycosyltransferase 2 family.</text>
</comment>
<dbReference type="CDD" id="cd06442">
    <property type="entry name" value="DPM1_like"/>
    <property type="match status" value="1"/>
</dbReference>
<dbReference type="PANTHER" id="PTHR43398:SF1">
    <property type="entry name" value="DOLICHOL-PHOSPHATE MANNOSYLTRANSFERASE SUBUNIT 1"/>
    <property type="match status" value="1"/>
</dbReference>
<dbReference type="RefSeq" id="WP_214112135.1">
    <property type="nucleotide sequence ID" value="NZ_JAHCTB010000001.1"/>
</dbReference>
<dbReference type="InterPro" id="IPR039528">
    <property type="entry name" value="DPM1-like"/>
</dbReference>
<keyword evidence="2" id="KW-0328">Glycosyltransferase</keyword>
<organism evidence="5 6">
    <name type="scientific">Aequorivita echinoideorum</name>
    <dbReference type="NCBI Taxonomy" id="1549647"/>
    <lineage>
        <taxon>Bacteria</taxon>
        <taxon>Pseudomonadati</taxon>
        <taxon>Bacteroidota</taxon>
        <taxon>Flavobacteriia</taxon>
        <taxon>Flavobacteriales</taxon>
        <taxon>Flavobacteriaceae</taxon>
        <taxon>Aequorivita</taxon>
    </lineage>
</organism>
<keyword evidence="6" id="KW-1185">Reference proteome</keyword>
<accession>A0ABS5S0W9</accession>
<evidence type="ECO:0000313" key="6">
    <source>
        <dbReference type="Proteomes" id="UP001297092"/>
    </source>
</evidence>
<evidence type="ECO:0000256" key="3">
    <source>
        <dbReference type="ARBA" id="ARBA00022679"/>
    </source>
</evidence>
<dbReference type="Gene3D" id="3.90.550.10">
    <property type="entry name" value="Spore Coat Polysaccharide Biosynthesis Protein SpsA, Chain A"/>
    <property type="match status" value="1"/>
</dbReference>
<name>A0ABS5S0W9_9FLAO</name>
<proteinExistence type="inferred from homology"/>
<comment type="caution">
    <text evidence="5">The sequence shown here is derived from an EMBL/GenBank/DDBJ whole genome shotgun (WGS) entry which is preliminary data.</text>
</comment>
<reference evidence="5 6" key="1">
    <citation type="submission" date="2021-05" db="EMBL/GenBank/DDBJ databases">
        <title>Aequorivita echinoideorum JCM 30378 genome.</title>
        <authorList>
            <person name="Zhang H."/>
            <person name="Li C."/>
        </authorList>
    </citation>
    <scope>NUCLEOTIDE SEQUENCE [LARGE SCALE GENOMIC DNA]</scope>
    <source>
        <strain evidence="5 6">JCM30378</strain>
    </source>
</reference>
<keyword evidence="3" id="KW-0808">Transferase</keyword>